<comment type="caution">
    <text evidence="5">The sequence shown here is derived from an EMBL/GenBank/DDBJ whole genome shotgun (WGS) entry which is preliminary data.</text>
</comment>
<dbReference type="GO" id="GO:0003677">
    <property type="term" value="F:DNA binding"/>
    <property type="evidence" value="ECO:0007669"/>
    <property type="project" value="UniProtKB-KW"/>
</dbReference>
<dbReference type="PROSITE" id="PS50043">
    <property type="entry name" value="HTH_LUXR_2"/>
    <property type="match status" value="1"/>
</dbReference>
<dbReference type="SMART" id="SM00421">
    <property type="entry name" value="HTH_LUXR"/>
    <property type="match status" value="1"/>
</dbReference>
<protein>
    <submittedName>
        <fullName evidence="5">DNA-binding CsgD family transcriptional regulator/predicted negative regulator of RcsB-dependent stress response</fullName>
    </submittedName>
</protein>
<feature type="domain" description="HTH luxR-type" evidence="4">
    <location>
        <begin position="476"/>
        <end position="541"/>
    </location>
</feature>
<dbReference type="CDD" id="cd06170">
    <property type="entry name" value="LuxR_C_like"/>
    <property type="match status" value="1"/>
</dbReference>
<dbReference type="Pfam" id="PF00196">
    <property type="entry name" value="GerE"/>
    <property type="match status" value="1"/>
</dbReference>
<dbReference type="SUPFAM" id="SSF48452">
    <property type="entry name" value="TPR-like"/>
    <property type="match status" value="1"/>
</dbReference>
<evidence type="ECO:0000256" key="2">
    <source>
        <dbReference type="ARBA" id="ARBA00023125"/>
    </source>
</evidence>
<keyword evidence="1" id="KW-0805">Transcription regulation</keyword>
<sequence>MTLPATALDLGRSAFTERRWREALECLRRADLDGGIPPQDLETLASLAMLLGFHKEGTENLGRAHHEYLTIGDTDSAARCAAWLVMFLLDMGEHARGSGWLSKANHGLEGVQGPSTGKGYLLIPAALGTLRGGDPAASHTMFRKALALGLSLGETDLTAMARLGVGTTLVALGKPDEGMRLLDEVMLEVTGGEVSPIPTGIIYCAVLGSCRVAQDVGRAQEWTAALQEWCGERPDMVMFGGQCQAYRAELLILHGAWDQALEVARAGEDRVRKGDPDATFGAWYQEAEVCRLRGRWAEAERAYRVAAGTGFEPEPGLALLRLACGKTAEARSRVERAAAAADPANRRRLLPAVVEISLGAGDVAAARAAVDELVAPLNGSNRPLELAGAAQSEAAVLLAEGNANAALSTARQAWRLWFSLEAPFPAAVARVMAGRACAALGDDDSAAMEYEAAAGEFADLGAAPALAGVLELAAAKSTGKSVLTAREMEVVALIAGGLSNKAIAHQLFLSEKTVARHVSNVLTKLDVPSRAAATSYAFEHGLLH</sequence>
<proteinExistence type="predicted"/>
<evidence type="ECO:0000259" key="4">
    <source>
        <dbReference type="PROSITE" id="PS50043"/>
    </source>
</evidence>
<gene>
    <name evidence="5" type="ORF">FHR86_000414</name>
</gene>
<evidence type="ECO:0000256" key="3">
    <source>
        <dbReference type="ARBA" id="ARBA00023163"/>
    </source>
</evidence>
<name>A0ABX0TDV3_9MICC</name>
<dbReference type="PANTHER" id="PTHR44688:SF16">
    <property type="entry name" value="DNA-BINDING TRANSCRIPTIONAL ACTIVATOR DEVR_DOSR"/>
    <property type="match status" value="1"/>
</dbReference>
<dbReference type="Gene3D" id="1.25.40.10">
    <property type="entry name" value="Tetratricopeptide repeat domain"/>
    <property type="match status" value="1"/>
</dbReference>
<dbReference type="Proteomes" id="UP000802392">
    <property type="component" value="Unassembled WGS sequence"/>
</dbReference>
<dbReference type="InterPro" id="IPR000792">
    <property type="entry name" value="Tscrpt_reg_LuxR_C"/>
</dbReference>
<dbReference type="SUPFAM" id="SSF46894">
    <property type="entry name" value="C-terminal effector domain of the bipartite response regulators"/>
    <property type="match status" value="1"/>
</dbReference>
<accession>A0ABX0TDV3</accession>
<dbReference type="PANTHER" id="PTHR44688">
    <property type="entry name" value="DNA-BINDING TRANSCRIPTIONAL ACTIVATOR DEVR_DOSR"/>
    <property type="match status" value="1"/>
</dbReference>
<dbReference type="Gene3D" id="1.10.10.10">
    <property type="entry name" value="Winged helix-like DNA-binding domain superfamily/Winged helix DNA-binding domain"/>
    <property type="match status" value="1"/>
</dbReference>
<keyword evidence="6" id="KW-1185">Reference proteome</keyword>
<evidence type="ECO:0000256" key="1">
    <source>
        <dbReference type="ARBA" id="ARBA00023015"/>
    </source>
</evidence>
<organism evidence="5 6">
    <name type="scientific">Paenarthrobacter ilicis</name>
    <dbReference type="NCBI Taxonomy" id="43665"/>
    <lineage>
        <taxon>Bacteria</taxon>
        <taxon>Bacillati</taxon>
        <taxon>Actinomycetota</taxon>
        <taxon>Actinomycetes</taxon>
        <taxon>Micrococcales</taxon>
        <taxon>Micrococcaceae</taxon>
        <taxon>Paenarthrobacter</taxon>
    </lineage>
</organism>
<dbReference type="EMBL" id="JAAOZD010000001">
    <property type="protein sequence ID" value="NIJ00116.1"/>
    <property type="molecule type" value="Genomic_DNA"/>
</dbReference>
<dbReference type="RefSeq" id="WP_167263451.1">
    <property type="nucleotide sequence ID" value="NZ_BAAAVO010000002.1"/>
</dbReference>
<evidence type="ECO:0000313" key="5">
    <source>
        <dbReference type="EMBL" id="NIJ00116.1"/>
    </source>
</evidence>
<dbReference type="PROSITE" id="PS00622">
    <property type="entry name" value="HTH_LUXR_1"/>
    <property type="match status" value="1"/>
</dbReference>
<dbReference type="InterPro" id="IPR036388">
    <property type="entry name" value="WH-like_DNA-bd_sf"/>
</dbReference>
<dbReference type="InterPro" id="IPR016032">
    <property type="entry name" value="Sig_transdc_resp-reg_C-effctor"/>
</dbReference>
<dbReference type="PRINTS" id="PR00038">
    <property type="entry name" value="HTHLUXR"/>
</dbReference>
<dbReference type="InterPro" id="IPR011990">
    <property type="entry name" value="TPR-like_helical_dom_sf"/>
</dbReference>
<keyword evidence="2 5" id="KW-0238">DNA-binding</keyword>
<reference evidence="5 6" key="1">
    <citation type="submission" date="2020-03" db="EMBL/GenBank/DDBJ databases">
        <title>Genomic Encyclopedia of Type Strains, Phase III (KMG-III): the genomes of soil and plant-associated and newly described type strains.</title>
        <authorList>
            <person name="Whitman W."/>
        </authorList>
    </citation>
    <scope>NUCLEOTIDE SEQUENCE [LARGE SCALE GENOMIC DNA]</scope>
    <source>
        <strain evidence="5 6">CECT 4207</strain>
    </source>
</reference>
<evidence type="ECO:0000313" key="6">
    <source>
        <dbReference type="Proteomes" id="UP000802392"/>
    </source>
</evidence>
<keyword evidence="3" id="KW-0804">Transcription</keyword>